<dbReference type="Pfam" id="PF13426">
    <property type="entry name" value="PAS_9"/>
    <property type="match status" value="1"/>
</dbReference>
<dbReference type="CDD" id="cd00130">
    <property type="entry name" value="PAS"/>
    <property type="match status" value="1"/>
</dbReference>
<organism evidence="3 4">
    <name type="scientific">Arcobacter venerupis</name>
    <dbReference type="NCBI Taxonomy" id="1054033"/>
    <lineage>
        <taxon>Bacteria</taxon>
        <taxon>Pseudomonadati</taxon>
        <taxon>Campylobacterota</taxon>
        <taxon>Epsilonproteobacteria</taxon>
        <taxon>Campylobacterales</taxon>
        <taxon>Arcobacteraceae</taxon>
        <taxon>Arcobacter</taxon>
    </lineage>
</organism>
<dbReference type="RefSeq" id="WP_128360364.1">
    <property type="nucleotide sequence ID" value="NZ_CP053840.1"/>
</dbReference>
<evidence type="ECO:0000259" key="2">
    <source>
        <dbReference type="PROSITE" id="PS50112"/>
    </source>
</evidence>
<feature type="domain" description="PAS" evidence="2">
    <location>
        <begin position="141"/>
        <end position="188"/>
    </location>
</feature>
<name>A0AAE7B7G0_9BACT</name>
<feature type="coiled-coil region" evidence="1">
    <location>
        <begin position="272"/>
        <end position="299"/>
    </location>
</feature>
<proteinExistence type="predicted"/>
<dbReference type="Gene3D" id="3.30.450.20">
    <property type="entry name" value="PAS domain"/>
    <property type="match status" value="1"/>
</dbReference>
<evidence type="ECO:0000313" key="4">
    <source>
        <dbReference type="Proteomes" id="UP000503482"/>
    </source>
</evidence>
<dbReference type="AlphaFoldDB" id="A0AAE7B7G0"/>
<dbReference type="Gene3D" id="3.40.50.2300">
    <property type="match status" value="1"/>
</dbReference>
<gene>
    <name evidence="3" type="ORF">AVENP_1179</name>
</gene>
<dbReference type="KEGG" id="avp:AVENP_1179"/>
<dbReference type="InterPro" id="IPR011006">
    <property type="entry name" value="CheY-like_superfamily"/>
</dbReference>
<dbReference type="Proteomes" id="UP000503482">
    <property type="component" value="Chromosome"/>
</dbReference>
<keyword evidence="1" id="KW-0175">Coiled coil</keyword>
<feature type="coiled-coil region" evidence="1">
    <location>
        <begin position="324"/>
        <end position="351"/>
    </location>
</feature>
<dbReference type="InterPro" id="IPR035965">
    <property type="entry name" value="PAS-like_dom_sf"/>
</dbReference>
<protein>
    <submittedName>
        <fullName evidence="3">PAS sensor-containing response regulator</fullName>
    </submittedName>
</protein>
<dbReference type="PROSITE" id="PS50112">
    <property type="entry name" value="PAS"/>
    <property type="match status" value="1"/>
</dbReference>
<reference evidence="3 4" key="1">
    <citation type="submission" date="2020-05" db="EMBL/GenBank/DDBJ databases">
        <title>Complete genome sequencing of Campylobacter and Arcobacter type strains.</title>
        <authorList>
            <person name="Miller W.G."/>
            <person name="Yee E."/>
        </authorList>
    </citation>
    <scope>NUCLEOTIDE SEQUENCE [LARGE SCALE GENOMIC DNA]</scope>
    <source>
        <strain evidence="3 4">LMG 26156</strain>
    </source>
</reference>
<dbReference type="InterPro" id="IPR000014">
    <property type="entry name" value="PAS"/>
</dbReference>
<evidence type="ECO:0000256" key="1">
    <source>
        <dbReference type="SAM" id="Coils"/>
    </source>
</evidence>
<keyword evidence="4" id="KW-1185">Reference proteome</keyword>
<accession>A0AAE7B7G0</accession>
<dbReference type="EMBL" id="CP053840">
    <property type="protein sequence ID" value="QKF66734.1"/>
    <property type="molecule type" value="Genomic_DNA"/>
</dbReference>
<evidence type="ECO:0000313" key="3">
    <source>
        <dbReference type="EMBL" id="QKF66734.1"/>
    </source>
</evidence>
<dbReference type="SUPFAM" id="SSF55785">
    <property type="entry name" value="PYP-like sensor domain (PAS domain)"/>
    <property type="match status" value="1"/>
</dbReference>
<sequence length="408" mass="48477">MLKKDNLFSKLNIMIVESADDSCFGEDFINKFNSVIFKDNENDAIDYYKNNLNTEKKIDIILSQMYFSDKKATNILENIKKIDENISFIIFTKDIENSDLLTLIKLEISDFLFEPFTFDEIMLAIEKICDIKYNQLFKEKIQKDLENIIDLVDEVSIVSKTNLHNEIIFVNKSFCEISNFTQEELIGKKHNFLSDINRVVFDELEEIIHKGVLWEGKMKYLSKDSEEFFTYLTVIPLLDFRNNIKEFIWIQFLATEYEQEQKNFKRKVAQNINVSRRINTQAREKIDELQNQLEFYNSIDYIIEEEEKRKSKFSSQYKYFEKLSNESEEKLKEVSTRAKEKIKEVVSLQQEAKERNDLIRTSYKKVSREFFEKTSIVKDLVSVLSEQKNKIDTLLSRIDIKEIKLGLK</sequence>
<dbReference type="SUPFAM" id="SSF52172">
    <property type="entry name" value="CheY-like"/>
    <property type="match status" value="1"/>
</dbReference>